<name>A0AB39CD14_9VIRU</name>
<proteinExistence type="predicted"/>
<organism evidence="1">
    <name type="scientific">Pseudomonas phage RVTF4</name>
    <dbReference type="NCBI Taxonomy" id="3236931"/>
    <lineage>
        <taxon>Viruses</taxon>
    </lineage>
</organism>
<protein>
    <submittedName>
        <fullName evidence="1">Tail protein</fullName>
    </submittedName>
</protein>
<sequence length="105" mass="11418">MINQIFLQQLMSDMLQVGTATQTAIKLLSKRINDHILAKGNPHQMGPADIGLDRVANYAPATVSEAVKGINNTTLMTPKRTTNWAEENVYGPIGQAFKDAAARLP</sequence>
<evidence type="ECO:0000313" key="1">
    <source>
        <dbReference type="EMBL" id="XDJ14813.1"/>
    </source>
</evidence>
<reference evidence="1" key="1">
    <citation type="submission" date="2024-07" db="EMBL/GenBank/DDBJ databases">
        <authorList>
            <person name="Bringhurst R.M."/>
            <person name="Homer T.E."/>
        </authorList>
    </citation>
    <scope>NUCLEOTIDE SEQUENCE</scope>
</reference>
<accession>A0AB39CD14</accession>
<dbReference type="EMBL" id="PQ015378">
    <property type="protein sequence ID" value="XDJ14813.1"/>
    <property type="molecule type" value="Genomic_DNA"/>
</dbReference>